<protein>
    <recommendedName>
        <fullName evidence="4">Cytochrome C and Quinol oxidase polypeptide I</fullName>
    </recommendedName>
</protein>
<feature type="transmembrane region" description="Helical" evidence="1">
    <location>
        <begin position="380"/>
        <end position="398"/>
    </location>
</feature>
<feature type="transmembrane region" description="Helical" evidence="1">
    <location>
        <begin position="237"/>
        <end position="258"/>
    </location>
</feature>
<dbReference type="STRING" id="1089305.SAMN05444148_0400"/>
<feature type="transmembrane region" description="Helical" evidence="1">
    <location>
        <begin position="270"/>
        <end position="292"/>
    </location>
</feature>
<dbReference type="OrthoDB" id="2827525at2"/>
<dbReference type="Proteomes" id="UP000184522">
    <property type="component" value="Unassembled WGS sequence"/>
</dbReference>
<feature type="transmembrane region" description="Helical" evidence="1">
    <location>
        <begin position="184"/>
        <end position="201"/>
    </location>
</feature>
<keyword evidence="3" id="KW-1185">Reference proteome</keyword>
<feature type="transmembrane region" description="Helical" evidence="1">
    <location>
        <begin position="143"/>
        <end position="164"/>
    </location>
</feature>
<evidence type="ECO:0008006" key="4">
    <source>
        <dbReference type="Google" id="ProtNLM"/>
    </source>
</evidence>
<evidence type="ECO:0000313" key="2">
    <source>
        <dbReference type="EMBL" id="SHG54886.1"/>
    </source>
</evidence>
<dbReference type="EMBL" id="FQWS01000001">
    <property type="protein sequence ID" value="SHG54886.1"/>
    <property type="molecule type" value="Genomic_DNA"/>
</dbReference>
<keyword evidence="1" id="KW-0812">Transmembrane</keyword>
<dbReference type="RefSeq" id="WP_073082326.1">
    <property type="nucleotide sequence ID" value="NZ_FQWS01000001.1"/>
</dbReference>
<keyword evidence="1" id="KW-0472">Membrane</keyword>
<proteinExistence type="predicted"/>
<feature type="transmembrane region" description="Helical" evidence="1">
    <location>
        <begin position="344"/>
        <end position="368"/>
    </location>
</feature>
<evidence type="ECO:0000313" key="3">
    <source>
        <dbReference type="Proteomes" id="UP000184522"/>
    </source>
</evidence>
<dbReference type="AlphaFoldDB" id="A0A1M5KQ88"/>
<feature type="transmembrane region" description="Helical" evidence="1">
    <location>
        <begin position="12"/>
        <end position="32"/>
    </location>
</feature>
<feature type="transmembrane region" description="Helical" evidence="1">
    <location>
        <begin position="213"/>
        <end position="231"/>
    </location>
</feature>
<organism evidence="2 3">
    <name type="scientific">Winogradskyella jejuensis</name>
    <dbReference type="NCBI Taxonomy" id="1089305"/>
    <lineage>
        <taxon>Bacteria</taxon>
        <taxon>Pseudomonadati</taxon>
        <taxon>Bacteroidota</taxon>
        <taxon>Flavobacteriia</taxon>
        <taxon>Flavobacteriales</taxon>
        <taxon>Flavobacteriaceae</taxon>
        <taxon>Winogradskyella</taxon>
    </lineage>
</organism>
<feature type="transmembrane region" description="Helical" evidence="1">
    <location>
        <begin position="312"/>
        <end position="332"/>
    </location>
</feature>
<feature type="transmembrane region" description="Helical" evidence="1">
    <location>
        <begin position="101"/>
        <end position="123"/>
    </location>
</feature>
<accession>A0A1M5KQ88</accession>
<name>A0A1M5KQ88_9FLAO</name>
<feature type="transmembrane region" description="Helical" evidence="1">
    <location>
        <begin position="44"/>
        <end position="65"/>
    </location>
</feature>
<reference evidence="3" key="1">
    <citation type="submission" date="2016-11" db="EMBL/GenBank/DDBJ databases">
        <authorList>
            <person name="Varghese N."/>
            <person name="Submissions S."/>
        </authorList>
    </citation>
    <scope>NUCLEOTIDE SEQUENCE [LARGE SCALE GENOMIC DNA]</scope>
    <source>
        <strain evidence="3">DSM 25330</strain>
    </source>
</reference>
<evidence type="ECO:0000256" key="1">
    <source>
        <dbReference type="SAM" id="Phobius"/>
    </source>
</evidence>
<gene>
    <name evidence="2" type="ORF">SAMN05444148_0400</name>
</gene>
<feature type="transmembrane region" description="Helical" evidence="1">
    <location>
        <begin position="77"/>
        <end position="95"/>
    </location>
</feature>
<keyword evidence="1" id="KW-1133">Transmembrane helix</keyword>
<sequence length="404" mass="46412">MKISIRNQVRIALLYFLIAASLGLLLRFWHVFDIDVNYKFIKHGHSHIALLGWVYVCLTTILYVLFVKQEKRVASKYNWGFIATQVTLVGMLLTFPIQGYAFLSITFSTLFLFASYWFTWFFFKNVKDEIKTSASFPYIKASLYYLVLSSIGPWALGGIMATLGPTSVWYRLAIYFYLHFQYNGWMLLALLGILLFVMERGGITLSRKRNKNLFLLINISVVLTALLSALWTAPENYVYSLSAFGAGIQVICLGYVLYWIRKNKKAVKRLFTALQYLLFIIVLIVLSIKLLLQLVGSFPYFANLSSNIIELTIAYLHWIFLGVVSIALFLILDVLKLIRFNQKMIYFYLAGFVLTEGLLIYKGIAIWSQAFTVTDFFNEYLLAASLLLFMAIALILFIPKKNAT</sequence>